<accession>A0A7L4ZLX2</accession>
<dbReference type="PANTHER" id="PTHR32060">
    <property type="entry name" value="TAIL-SPECIFIC PROTEASE"/>
    <property type="match status" value="1"/>
</dbReference>
<protein>
    <submittedName>
        <fullName evidence="7">Putative CtpA-like serine protease</fullName>
        <ecNumber evidence="7">3.4.21.-</ecNumber>
    </submittedName>
</protein>
<dbReference type="KEGG" id="kan:IMCC3317_29090"/>
<dbReference type="GO" id="GO:0030288">
    <property type="term" value="C:outer membrane-bounded periplasmic space"/>
    <property type="evidence" value="ECO:0007669"/>
    <property type="project" value="TreeGrafter"/>
</dbReference>
<dbReference type="GO" id="GO:0006508">
    <property type="term" value="P:proteolysis"/>
    <property type="evidence" value="ECO:0007669"/>
    <property type="project" value="UniProtKB-KW"/>
</dbReference>
<dbReference type="AlphaFoldDB" id="A0A7L4ZLX2"/>
<reference evidence="7 8" key="1">
    <citation type="journal article" date="2013" name="Int. J. Syst. Evol. Microbiol.">
        <title>Kordia antarctica sp. nov., isolated from Antarctic seawater.</title>
        <authorList>
            <person name="Baek K."/>
            <person name="Choi A."/>
            <person name="Kang I."/>
            <person name="Lee K."/>
            <person name="Cho J.C."/>
        </authorList>
    </citation>
    <scope>NUCLEOTIDE SEQUENCE [LARGE SCALE GENOMIC DNA]</scope>
    <source>
        <strain evidence="7 8">IMCC3317</strain>
    </source>
</reference>
<dbReference type="Gene3D" id="2.30.42.10">
    <property type="match status" value="1"/>
</dbReference>
<proteinExistence type="inferred from homology"/>
<dbReference type="SUPFAM" id="SSF52096">
    <property type="entry name" value="ClpP/crotonase"/>
    <property type="match status" value="1"/>
</dbReference>
<dbReference type="NCBIfam" id="TIGR00225">
    <property type="entry name" value="prc"/>
    <property type="match status" value="1"/>
</dbReference>
<dbReference type="SMART" id="SM00245">
    <property type="entry name" value="TSPc"/>
    <property type="match status" value="1"/>
</dbReference>
<dbReference type="EC" id="3.4.21.-" evidence="7"/>
<dbReference type="GO" id="GO:0008236">
    <property type="term" value="F:serine-type peptidase activity"/>
    <property type="evidence" value="ECO:0007669"/>
    <property type="project" value="UniProtKB-KW"/>
</dbReference>
<dbReference type="EMBL" id="CP019288">
    <property type="protein sequence ID" value="QHI37530.1"/>
    <property type="molecule type" value="Genomic_DNA"/>
</dbReference>
<evidence type="ECO:0000256" key="2">
    <source>
        <dbReference type="ARBA" id="ARBA00022670"/>
    </source>
</evidence>
<organism evidence="7 8">
    <name type="scientific">Kordia antarctica</name>
    <dbReference type="NCBI Taxonomy" id="1218801"/>
    <lineage>
        <taxon>Bacteria</taxon>
        <taxon>Pseudomonadati</taxon>
        <taxon>Bacteroidota</taxon>
        <taxon>Flavobacteriia</taxon>
        <taxon>Flavobacteriales</taxon>
        <taxon>Flavobacteriaceae</taxon>
        <taxon>Kordia</taxon>
    </lineage>
</organism>
<comment type="similarity">
    <text evidence="1 5">Belongs to the peptidase S41A family.</text>
</comment>
<dbReference type="SUPFAM" id="SSF50156">
    <property type="entry name" value="PDZ domain-like"/>
    <property type="match status" value="1"/>
</dbReference>
<dbReference type="InterPro" id="IPR005151">
    <property type="entry name" value="Tail-specific_protease"/>
</dbReference>
<dbReference type="Proteomes" id="UP000464657">
    <property type="component" value="Chromosome"/>
</dbReference>
<evidence type="ECO:0000256" key="1">
    <source>
        <dbReference type="ARBA" id="ARBA00009179"/>
    </source>
</evidence>
<feature type="domain" description="PDZ" evidence="6">
    <location>
        <begin position="82"/>
        <end position="176"/>
    </location>
</feature>
<keyword evidence="3 5" id="KW-0378">Hydrolase</keyword>
<dbReference type="SMART" id="SM00228">
    <property type="entry name" value="PDZ"/>
    <property type="match status" value="1"/>
</dbReference>
<dbReference type="GO" id="GO:0004175">
    <property type="term" value="F:endopeptidase activity"/>
    <property type="evidence" value="ECO:0007669"/>
    <property type="project" value="TreeGrafter"/>
</dbReference>
<dbReference type="InterPro" id="IPR001478">
    <property type="entry name" value="PDZ"/>
</dbReference>
<keyword evidence="2 5" id="KW-0645">Protease</keyword>
<dbReference type="CDD" id="cd07560">
    <property type="entry name" value="Peptidase_S41_CPP"/>
    <property type="match status" value="1"/>
</dbReference>
<dbReference type="Pfam" id="PF13180">
    <property type="entry name" value="PDZ_2"/>
    <property type="match status" value="1"/>
</dbReference>
<dbReference type="Gene3D" id="3.90.226.10">
    <property type="entry name" value="2-enoyl-CoA Hydratase, Chain A, domain 1"/>
    <property type="match status" value="1"/>
</dbReference>
<dbReference type="InterPro" id="IPR004447">
    <property type="entry name" value="Peptidase_S41A"/>
</dbReference>
<dbReference type="PROSITE" id="PS50106">
    <property type="entry name" value="PDZ"/>
    <property type="match status" value="1"/>
</dbReference>
<dbReference type="OrthoDB" id="9812068at2"/>
<dbReference type="InterPro" id="IPR036034">
    <property type="entry name" value="PDZ_sf"/>
</dbReference>
<keyword evidence="4 5" id="KW-0720">Serine protease</keyword>
<evidence type="ECO:0000313" key="7">
    <source>
        <dbReference type="EMBL" id="QHI37530.1"/>
    </source>
</evidence>
<evidence type="ECO:0000313" key="8">
    <source>
        <dbReference type="Proteomes" id="UP000464657"/>
    </source>
</evidence>
<dbReference type="InterPro" id="IPR029045">
    <property type="entry name" value="ClpP/crotonase-like_dom_sf"/>
</dbReference>
<dbReference type="Pfam" id="PF03572">
    <property type="entry name" value="Peptidase_S41"/>
    <property type="match status" value="1"/>
</dbReference>
<name>A0A7L4ZLX2_9FLAO</name>
<evidence type="ECO:0000256" key="5">
    <source>
        <dbReference type="RuleBase" id="RU004404"/>
    </source>
</evidence>
<dbReference type="RefSeq" id="WP_160130150.1">
    <property type="nucleotide sequence ID" value="NZ_CP019288.1"/>
</dbReference>
<sequence>MKKIFKRKIIIPVLAITILFGAVSFKSDFFEIAKQIEIFTTMFKQLNMNYVDETNPAELMDGAIKEMLSDLDPYTKFYNEQDVEAAKIRNAGEYSGIGASVRRNKNKITIIEPYKDYPADKAGMKAGDEIIKIGDIIIANFKEDTGELLKGTANSKVTIVYKRQGKEYTTELTRSKVEIDAVPFYKMIDDKTGYIVLAKFNKKASAQTKEALEKLKEDGAERIILDLRSNPGGLLRESIDIVNLFVPKGEVIVVTKSKVKKYNRTYKTRKSPVDTEIPLVVLVNGRSASASEIVSGALQDLDRAVVIGARSFGKGLVQQPKKLTYGTQIKITISRYYTPSGRCIQALDYWNRDEEGKAVRTDANDYTAFKTKKGRTVYDGGGINPDIEINSQKTSDFTKSLMGNLVIFDYATEFYNQNSFATMNDFSFDDSNYNAFKQSVVSSGMDYYETNTEKELQKIMNTKEAEDFGAGVSKEYSELLASIKQSKLEALDTYKAQIEQELQNEILKRYFYREGLYEYQLTHDEAIKSATALLANKSEYEAVLD</sequence>
<evidence type="ECO:0000256" key="4">
    <source>
        <dbReference type="ARBA" id="ARBA00022825"/>
    </source>
</evidence>
<evidence type="ECO:0000256" key="3">
    <source>
        <dbReference type="ARBA" id="ARBA00022801"/>
    </source>
</evidence>
<gene>
    <name evidence="7" type="ORF">IMCC3317_29090</name>
</gene>
<evidence type="ECO:0000259" key="6">
    <source>
        <dbReference type="PROSITE" id="PS50106"/>
    </source>
</evidence>
<dbReference type="PANTHER" id="PTHR32060:SF30">
    <property type="entry name" value="CARBOXY-TERMINAL PROCESSING PROTEASE CTPA"/>
    <property type="match status" value="1"/>
</dbReference>
<dbReference type="GO" id="GO:0007165">
    <property type="term" value="P:signal transduction"/>
    <property type="evidence" value="ECO:0007669"/>
    <property type="project" value="TreeGrafter"/>
</dbReference>
<keyword evidence="8" id="KW-1185">Reference proteome</keyword>
<dbReference type="Gene3D" id="3.30.750.44">
    <property type="match status" value="1"/>
</dbReference>